<sequence length="109" mass="12227">MEMKLLLPEDAGNFRSMTGREEEEDAMRELSEDAHTPGETEEERPYTSSGKEDAGPDLQMAISSPGEAETGKKVPQSPNQPERKMCKPPADVRNRRLLEELSLGCRHAW</sequence>
<feature type="compositionally biased region" description="Basic and acidic residues" evidence="1">
    <location>
        <begin position="81"/>
        <end position="92"/>
    </location>
</feature>
<name>A0AAV7W524_PLEWA</name>
<dbReference type="Proteomes" id="UP001066276">
    <property type="component" value="Chromosome 1_2"/>
</dbReference>
<evidence type="ECO:0000313" key="3">
    <source>
        <dbReference type="Proteomes" id="UP001066276"/>
    </source>
</evidence>
<reference evidence="2" key="1">
    <citation type="journal article" date="2022" name="bioRxiv">
        <title>Sequencing and chromosome-scale assembly of the giantPleurodeles waltlgenome.</title>
        <authorList>
            <person name="Brown T."/>
            <person name="Elewa A."/>
            <person name="Iarovenko S."/>
            <person name="Subramanian E."/>
            <person name="Araus A.J."/>
            <person name="Petzold A."/>
            <person name="Susuki M."/>
            <person name="Suzuki K.-i.T."/>
            <person name="Hayashi T."/>
            <person name="Toyoda A."/>
            <person name="Oliveira C."/>
            <person name="Osipova E."/>
            <person name="Leigh N.D."/>
            <person name="Simon A."/>
            <person name="Yun M.H."/>
        </authorList>
    </citation>
    <scope>NUCLEOTIDE SEQUENCE</scope>
    <source>
        <strain evidence="2">20211129_DDA</strain>
        <tissue evidence="2">Liver</tissue>
    </source>
</reference>
<organism evidence="2 3">
    <name type="scientific">Pleurodeles waltl</name>
    <name type="common">Iberian ribbed newt</name>
    <dbReference type="NCBI Taxonomy" id="8319"/>
    <lineage>
        <taxon>Eukaryota</taxon>
        <taxon>Metazoa</taxon>
        <taxon>Chordata</taxon>
        <taxon>Craniata</taxon>
        <taxon>Vertebrata</taxon>
        <taxon>Euteleostomi</taxon>
        <taxon>Amphibia</taxon>
        <taxon>Batrachia</taxon>
        <taxon>Caudata</taxon>
        <taxon>Salamandroidea</taxon>
        <taxon>Salamandridae</taxon>
        <taxon>Pleurodelinae</taxon>
        <taxon>Pleurodeles</taxon>
    </lineage>
</organism>
<gene>
    <name evidence="2" type="ORF">NDU88_003103</name>
</gene>
<evidence type="ECO:0000256" key="1">
    <source>
        <dbReference type="SAM" id="MobiDB-lite"/>
    </source>
</evidence>
<dbReference type="EMBL" id="JANPWB010000002">
    <property type="protein sequence ID" value="KAJ1207713.1"/>
    <property type="molecule type" value="Genomic_DNA"/>
</dbReference>
<keyword evidence="3" id="KW-1185">Reference proteome</keyword>
<proteinExistence type="predicted"/>
<feature type="region of interest" description="Disordered" evidence="1">
    <location>
        <begin position="1"/>
        <end position="92"/>
    </location>
</feature>
<feature type="compositionally biased region" description="Basic and acidic residues" evidence="1">
    <location>
        <begin position="27"/>
        <end position="38"/>
    </location>
</feature>
<dbReference type="AlphaFoldDB" id="A0AAV7W524"/>
<evidence type="ECO:0000313" key="2">
    <source>
        <dbReference type="EMBL" id="KAJ1207713.1"/>
    </source>
</evidence>
<protein>
    <submittedName>
        <fullName evidence="2">Uncharacterized protein</fullName>
    </submittedName>
</protein>
<comment type="caution">
    <text evidence="2">The sequence shown here is derived from an EMBL/GenBank/DDBJ whole genome shotgun (WGS) entry which is preliminary data.</text>
</comment>
<accession>A0AAV7W524</accession>